<organism evidence="5 7">
    <name type="scientific">Methylobacterium radiotolerans (strain ATCC 27329 / DSM 1819 / JCM 2831 / NBRC 15690 / NCIMB 10815 / 0-1)</name>
    <dbReference type="NCBI Taxonomy" id="426355"/>
    <lineage>
        <taxon>Bacteria</taxon>
        <taxon>Pseudomonadati</taxon>
        <taxon>Pseudomonadota</taxon>
        <taxon>Alphaproteobacteria</taxon>
        <taxon>Hyphomicrobiales</taxon>
        <taxon>Methylobacteriaceae</taxon>
        <taxon>Methylobacterium</taxon>
    </lineage>
</organism>
<evidence type="ECO:0000313" key="5">
    <source>
        <dbReference type="EMBL" id="ACB28296.1"/>
    </source>
</evidence>
<sequence>MIRSELVARIAAKNPHLYARDVEAIVATILKTMTTALVRGDRIELREFGTFTVRHHRARIARNPRSQAVVTVPAKGRVAFKPSKAMRELLQAKPLSTEHSPAPSPQTP</sequence>
<dbReference type="KEGG" id="mrd:Mrad2831_6405"/>
<dbReference type="GO" id="GO:0005829">
    <property type="term" value="C:cytosol"/>
    <property type="evidence" value="ECO:0007669"/>
    <property type="project" value="TreeGrafter"/>
</dbReference>
<dbReference type="Proteomes" id="UP000006589">
    <property type="component" value="Plasmid pMRAD04"/>
</dbReference>
<reference evidence="5 7" key="1">
    <citation type="submission" date="2008-03" db="EMBL/GenBank/DDBJ databases">
        <title>Complete sequence of plasmid3 of Methylobacterium radiotolerans JCM 2831.</title>
        <authorList>
            <consortium name="US DOE Joint Genome Institute"/>
            <person name="Copeland A."/>
            <person name="Lucas S."/>
            <person name="Lapidus A."/>
            <person name="Glavina del Rio T."/>
            <person name="Dalin E."/>
            <person name="Tice H."/>
            <person name="Bruce D."/>
            <person name="Goodwin L."/>
            <person name="Pitluck S."/>
            <person name="Kiss H."/>
            <person name="Brettin T."/>
            <person name="Detter J.C."/>
            <person name="Han C."/>
            <person name="Kuske C.R."/>
            <person name="Schmutz J."/>
            <person name="Larimer F."/>
            <person name="Land M."/>
            <person name="Hauser L."/>
            <person name="Kyrpides N."/>
            <person name="Mikhailova N."/>
            <person name="Marx C.J."/>
            <person name="Richardson P."/>
        </authorList>
    </citation>
    <scope>NUCLEOTIDE SEQUENCE [LARGE SCALE GENOMIC DNA]</scope>
    <source>
        <strain evidence="7">ATCC 27329 / DSM 1819 / JCM 2831 / NBRC 15690 / NCIMB 10815 / 0-1</strain>
        <strain evidence="5">JCM 2831</strain>
        <plasmid evidence="7">Plasmid pMRAD03</plasmid>
        <plasmid evidence="5">pMRAD03</plasmid>
    </source>
</reference>
<dbReference type="Gene3D" id="4.10.520.10">
    <property type="entry name" value="IHF-like DNA-binding proteins"/>
    <property type="match status" value="1"/>
</dbReference>
<dbReference type="CDD" id="cd13836">
    <property type="entry name" value="IHF_B"/>
    <property type="match status" value="1"/>
</dbReference>
<dbReference type="HOGENOM" id="CLU_105066_2_1_5"/>
<dbReference type="SUPFAM" id="SSF47729">
    <property type="entry name" value="IHF-like DNA-binding proteins"/>
    <property type="match status" value="1"/>
</dbReference>
<dbReference type="GO" id="GO:0003677">
    <property type="term" value="F:DNA binding"/>
    <property type="evidence" value="ECO:0007669"/>
    <property type="project" value="UniProtKB-KW"/>
</dbReference>
<dbReference type="Proteomes" id="UP000006589">
    <property type="component" value="Plasmid pMRAD03"/>
</dbReference>
<keyword evidence="2 5" id="KW-0238">DNA-binding</keyword>
<evidence type="ECO:0000256" key="2">
    <source>
        <dbReference type="ARBA" id="ARBA00023125"/>
    </source>
</evidence>
<geneLocation type="plasmid" evidence="5 7">
    <name>pMRAD03</name>
</geneLocation>
<dbReference type="KEGG" id="mrd:Mrad2831_6375"/>
<accession>B1M9X1</accession>
<keyword evidence="5" id="KW-0614">Plasmid</keyword>
<dbReference type="RefSeq" id="WP_012338185.1">
    <property type="nucleotide sequence ID" value="NC_010514.1"/>
</dbReference>
<dbReference type="Pfam" id="PF00216">
    <property type="entry name" value="Bac_DNA_binding"/>
    <property type="match status" value="1"/>
</dbReference>
<comment type="similarity">
    <text evidence="1 3">Belongs to the bacterial histone-like protein family.</text>
</comment>
<reference evidence="6 7" key="2">
    <citation type="submission" date="2008-03" db="EMBL/GenBank/DDBJ databases">
        <title>Complete sequence of plasmid4 of Methylobacterium radiotolerans JCM 2831.</title>
        <authorList>
            <consortium name="US DOE Joint Genome Institute"/>
            <person name="Copeland A."/>
            <person name="Lucas S."/>
            <person name="Lapidus A."/>
            <person name="Glavina del Rio T."/>
            <person name="Dalin E."/>
            <person name="Tice H."/>
            <person name="Bruce D."/>
            <person name="Goodwin L."/>
            <person name="Pitluck S."/>
            <person name="Kiss H."/>
            <person name="Brettin T."/>
            <person name="Detter J.C."/>
            <person name="Han C."/>
            <person name="Kuske C.R."/>
            <person name="Schmutz J."/>
            <person name="Larimer F."/>
            <person name="Land M."/>
            <person name="Hauser L."/>
            <person name="Kyrpides N."/>
            <person name="Mikhailova N."/>
            <person name="Marx C.J."/>
            <person name="Richardson P."/>
        </authorList>
    </citation>
    <scope>NUCLEOTIDE SEQUENCE [LARGE SCALE GENOMIC DNA]</scope>
    <source>
        <strain evidence="7">ATCC 27329 / DSM 1819 / JCM 2831 / NBRC 15690 / NCIMB 10815 / 0-1</strain>
        <strain evidence="6">JCM 2831</strain>
        <plasmid evidence="7">Plasmid pMRAD04</plasmid>
        <plasmid evidence="6">pMRAD04</plasmid>
    </source>
</reference>
<dbReference type="EMBL" id="CP001004">
    <property type="protein sequence ID" value="ACB28296.1"/>
    <property type="molecule type" value="Genomic_DNA"/>
</dbReference>
<dbReference type="EMBL" id="CP001005">
    <property type="protein sequence ID" value="ACB28325.1"/>
    <property type="molecule type" value="Genomic_DNA"/>
</dbReference>
<dbReference type="PANTHER" id="PTHR33175:SF5">
    <property type="entry name" value="INTEGRATION HOST FACTOR SUBUNIT BETA"/>
    <property type="match status" value="1"/>
</dbReference>
<dbReference type="OrthoDB" id="9804203at2"/>
<name>B1M9X1_METRJ</name>
<feature type="region of interest" description="Disordered" evidence="4">
    <location>
        <begin position="89"/>
        <end position="108"/>
    </location>
</feature>
<evidence type="ECO:0000256" key="3">
    <source>
        <dbReference type="RuleBase" id="RU003939"/>
    </source>
</evidence>
<dbReference type="PRINTS" id="PR01727">
    <property type="entry name" value="DNABINDINGHU"/>
</dbReference>
<evidence type="ECO:0000313" key="7">
    <source>
        <dbReference type="Proteomes" id="UP000006589"/>
    </source>
</evidence>
<proteinExistence type="inferred from homology"/>
<protein>
    <submittedName>
        <fullName evidence="5">Histone family protein DNA-binding protein</fullName>
    </submittedName>
</protein>
<dbReference type="GO" id="GO:0030527">
    <property type="term" value="F:structural constituent of chromatin"/>
    <property type="evidence" value="ECO:0007669"/>
    <property type="project" value="InterPro"/>
</dbReference>
<dbReference type="SMART" id="SM00411">
    <property type="entry name" value="BHL"/>
    <property type="match status" value="1"/>
</dbReference>
<evidence type="ECO:0000256" key="4">
    <source>
        <dbReference type="SAM" id="MobiDB-lite"/>
    </source>
</evidence>
<dbReference type="AlphaFoldDB" id="B1M9X1"/>
<dbReference type="PANTHER" id="PTHR33175">
    <property type="entry name" value="DNA-BINDING PROTEIN HU"/>
    <property type="match status" value="1"/>
</dbReference>
<dbReference type="GeneID" id="31781043"/>
<geneLocation type="plasmid" evidence="6 7">
    <name>pMRAD04</name>
</geneLocation>
<gene>
    <name evidence="5" type="ordered locus">Mrad2831_6375</name>
    <name evidence="6" type="ordered locus">Mrad2831_6405</name>
</gene>
<evidence type="ECO:0000313" key="6">
    <source>
        <dbReference type="EMBL" id="ACB28325.1"/>
    </source>
</evidence>
<dbReference type="InterPro" id="IPR010992">
    <property type="entry name" value="IHF-like_DNA-bd_dom_sf"/>
</dbReference>
<dbReference type="InterPro" id="IPR000119">
    <property type="entry name" value="Hist_DNA-bd"/>
</dbReference>
<evidence type="ECO:0000256" key="1">
    <source>
        <dbReference type="ARBA" id="ARBA00010529"/>
    </source>
</evidence>